<dbReference type="InterPro" id="IPR000421">
    <property type="entry name" value="FA58C"/>
</dbReference>
<dbReference type="SUPFAM" id="SSF49265">
    <property type="entry name" value="Fibronectin type III"/>
    <property type="match status" value="1"/>
</dbReference>
<gene>
    <name evidence="3" type="ORF">EV650_5292</name>
</gene>
<dbReference type="Pfam" id="PF22816">
    <property type="entry name" value="CatAgl_D2"/>
    <property type="match status" value="1"/>
</dbReference>
<dbReference type="Pfam" id="PF07705">
    <property type="entry name" value="CARDB"/>
    <property type="match status" value="1"/>
</dbReference>
<dbReference type="SMART" id="SM00710">
    <property type="entry name" value="PbH1"/>
    <property type="match status" value="6"/>
</dbReference>
<dbReference type="OrthoDB" id="5476529at2"/>
<evidence type="ECO:0000313" key="3">
    <source>
        <dbReference type="EMBL" id="TDW18696.1"/>
    </source>
</evidence>
<dbReference type="InterPro" id="IPR011050">
    <property type="entry name" value="Pectin_lyase_fold/virulence"/>
</dbReference>
<feature type="chain" id="PRO_5039267440" evidence="1">
    <location>
        <begin position="21"/>
        <end position="1196"/>
    </location>
</feature>
<accession>A0A4R7ZN16</accession>
<protein>
    <submittedName>
        <fullName evidence="3">F5/8 type C domain-containing protein</fullName>
    </submittedName>
</protein>
<keyword evidence="1" id="KW-0732">Signal</keyword>
<dbReference type="InterPro" id="IPR033801">
    <property type="entry name" value="CBM6-CBM35-CBM36-like_1"/>
</dbReference>
<dbReference type="Pfam" id="PF22633">
    <property type="entry name" value="F5_F8_type_C_2"/>
    <property type="match status" value="1"/>
</dbReference>
<dbReference type="InterPro" id="IPR055149">
    <property type="entry name" value="Agl_cat_D2"/>
</dbReference>
<organism evidence="3 4">
    <name type="scientific">Kribbella kalugense</name>
    <dbReference type="NCBI Taxonomy" id="2512221"/>
    <lineage>
        <taxon>Bacteria</taxon>
        <taxon>Bacillati</taxon>
        <taxon>Actinomycetota</taxon>
        <taxon>Actinomycetes</taxon>
        <taxon>Propionibacteriales</taxon>
        <taxon>Kribbellaceae</taxon>
        <taxon>Kribbella</taxon>
    </lineage>
</organism>
<evidence type="ECO:0000256" key="1">
    <source>
        <dbReference type="SAM" id="SignalP"/>
    </source>
</evidence>
<dbReference type="GO" id="GO:0005975">
    <property type="term" value="P:carbohydrate metabolic process"/>
    <property type="evidence" value="ECO:0007669"/>
    <property type="project" value="UniProtKB-ARBA"/>
</dbReference>
<dbReference type="AlphaFoldDB" id="A0A4R7ZN16"/>
<reference evidence="3 4" key="1">
    <citation type="submission" date="2019-03" db="EMBL/GenBank/DDBJ databases">
        <title>Genomic Encyclopedia of Type Strains, Phase III (KMG-III): the genomes of soil and plant-associated and newly described type strains.</title>
        <authorList>
            <person name="Whitman W."/>
        </authorList>
    </citation>
    <scope>NUCLEOTIDE SEQUENCE [LARGE SCALE GENOMIC DNA]</scope>
    <source>
        <strain evidence="3 4">VKM Ac-2570</strain>
    </source>
</reference>
<dbReference type="PROSITE" id="PS50022">
    <property type="entry name" value="FA58C_3"/>
    <property type="match status" value="2"/>
</dbReference>
<dbReference type="SMART" id="SM00231">
    <property type="entry name" value="FA58C"/>
    <property type="match status" value="1"/>
</dbReference>
<proteinExistence type="predicted"/>
<dbReference type="Gene3D" id="2.60.120.260">
    <property type="entry name" value="Galactose-binding domain-like"/>
    <property type="match status" value="2"/>
</dbReference>
<evidence type="ECO:0000259" key="2">
    <source>
        <dbReference type="PROSITE" id="PS50022"/>
    </source>
</evidence>
<name>A0A4R7ZN16_9ACTN</name>
<feature type="domain" description="F5/8 type C" evidence="2">
    <location>
        <begin position="266"/>
        <end position="410"/>
    </location>
</feature>
<evidence type="ECO:0000313" key="4">
    <source>
        <dbReference type="Proteomes" id="UP000295447"/>
    </source>
</evidence>
<sequence length="1196" mass="124148">MRIPKWRLPVALLAASLALAASPLIHPTGAGTASAAVLAGTNLAAGKTASASSSTQNYAASNVTDGNQGSYWESANNAFPQWVQVDLGSSVATNQVVLKLPTANWGARDQTLAVQGSTDGQNFTDLSASAARTFSPPNNTVTVNYGTATMRYVRVRITANTGWPAGQLSELEVYGPATGDGQAPTAPGNLAFTEPGAGQIKLTWSASTDNVGVTGYDVYANGQLRTSVAGNVLTYTDNQSANVSVAYFVRAKDAAGNQSPNSNTVTRNGSGGPGSNLALHKPITASGYTFTYVPANANDDDVTTYWEGNANPATLTTQLGANADLSSIVIRLNPDAAWGPRTQTFSILGREQSSSTFTTIVPSAGYDFNPSSGNSVTIPVSARVADVRLNFTGNTGAPAGQVAELQVLGVPAPNPDLTLSNVSWTPTAPVETDTITVRATVNNGGTAASTATDVNFYLGATKVGTAPVGALAAGASTTVSASIGARDAGSYTLSAKVDEANSVIEQNDGNNSANASGPLVVTPVASSDLIASAVNWTPGNPSAGNSVAFSVAIKNQGSVASASGAHGITLTVLNGSSVVTTLTGSYNGSIAAGATTPAVALGNWTAANGRYSVKVVLADDTNELPVKRTNNTSERPFFVGRGANMPYDHQEAEDAAVGGGASVIGPNRTIGDLAGEASGRRAVTLGSNGSYVEFTTRASTNTLVTRFSMPDASGGDGQTSSISVYVNGTFAKTLPLTSKYAWLYGAEASPNNSPGSGPARHIYDEANLMLDQTYPAGTKIRLQKDPSNSLTYTIDFVDTEAATPIANPGTGFVTPAGFSQQDVQNALDKVRQDSTLQGVYLPAGDYDTSSKFQVYGKAIKIVGAGPWFTRFHAPTTQDNTDIGFRSEASANGSTFSGFAYFGNYTSRIDGPGKVFDFSGTANMTIDNIWVEHMVCMYWGSNTDTSTIKNSRIRDTFADGINMTNGSSGNTVSNNDARSTGDDSFALFNATDNGGGEVRDNVFENLSAALTWRAAGFAVYGGTNNIFRNLYAADMLTYPGITISSLDFGIPMNGFGATPPTVFENASVVRSGGHFWGNQAFPAVWIFSASKIFQGIRVNDLDVVDPTYSGIMFQTNYVGGQPQFPVADTVFTNTTISGARKSGDAFDAKSGFGLWANELPEPGQGPAVGSVTFNNLTLTNNAEDIHNTTSTFTINRN</sequence>
<dbReference type="InterPro" id="IPR008979">
    <property type="entry name" value="Galactose-bd-like_sf"/>
</dbReference>
<dbReference type="InterPro" id="IPR006626">
    <property type="entry name" value="PbH1"/>
</dbReference>
<dbReference type="SUPFAM" id="SSF49785">
    <property type="entry name" value="Galactose-binding domain-like"/>
    <property type="match status" value="2"/>
</dbReference>
<feature type="signal peptide" evidence="1">
    <location>
        <begin position="1"/>
        <end position="20"/>
    </location>
</feature>
<dbReference type="InterPro" id="IPR036116">
    <property type="entry name" value="FN3_sf"/>
</dbReference>
<dbReference type="InterPro" id="IPR013783">
    <property type="entry name" value="Ig-like_fold"/>
</dbReference>
<dbReference type="InterPro" id="IPR011635">
    <property type="entry name" value="CARDB"/>
</dbReference>
<dbReference type="Gene3D" id="2.60.40.10">
    <property type="entry name" value="Immunoglobulins"/>
    <property type="match status" value="3"/>
</dbReference>
<dbReference type="Gene3D" id="2.160.20.10">
    <property type="entry name" value="Single-stranded right-handed beta-helix, Pectin lyase-like"/>
    <property type="match status" value="1"/>
</dbReference>
<dbReference type="Proteomes" id="UP000295447">
    <property type="component" value="Unassembled WGS sequence"/>
</dbReference>
<dbReference type="Pfam" id="PF00754">
    <property type="entry name" value="F5_F8_type_C"/>
    <property type="match status" value="1"/>
</dbReference>
<dbReference type="CDD" id="cd14490">
    <property type="entry name" value="CBM6-CBM35-CBM36_like_1"/>
    <property type="match status" value="1"/>
</dbReference>
<keyword evidence="4" id="KW-1185">Reference proteome</keyword>
<comment type="caution">
    <text evidence="3">The sequence shown here is derived from an EMBL/GenBank/DDBJ whole genome shotgun (WGS) entry which is preliminary data.</text>
</comment>
<dbReference type="EMBL" id="SODF01000002">
    <property type="protein sequence ID" value="TDW18696.1"/>
    <property type="molecule type" value="Genomic_DNA"/>
</dbReference>
<feature type="domain" description="F5/8 type C" evidence="2">
    <location>
        <begin position="25"/>
        <end position="176"/>
    </location>
</feature>
<dbReference type="RefSeq" id="WP_134121647.1">
    <property type="nucleotide sequence ID" value="NZ_SODF01000002.1"/>
</dbReference>
<dbReference type="Pfam" id="PF22815">
    <property type="entry name" value="CatAgl_D1"/>
    <property type="match status" value="1"/>
</dbReference>
<dbReference type="SUPFAM" id="SSF51126">
    <property type="entry name" value="Pectin lyase-like"/>
    <property type="match status" value="1"/>
</dbReference>
<dbReference type="InterPro" id="IPR012334">
    <property type="entry name" value="Pectin_lyas_fold"/>
</dbReference>